<feature type="compositionally biased region" description="Pro residues" evidence="5">
    <location>
        <begin position="200"/>
        <end position="215"/>
    </location>
</feature>
<feature type="disulfide bond" evidence="4">
    <location>
        <begin position="610"/>
        <end position="620"/>
    </location>
</feature>
<dbReference type="InterPro" id="IPR018097">
    <property type="entry name" value="EGF_Ca-bd_CS"/>
</dbReference>
<dbReference type="GO" id="GO:0005576">
    <property type="term" value="C:extracellular region"/>
    <property type="evidence" value="ECO:0007669"/>
    <property type="project" value="TreeGrafter"/>
</dbReference>
<feature type="disulfide bond" evidence="4">
    <location>
        <begin position="820"/>
        <end position="830"/>
    </location>
</feature>
<dbReference type="SMART" id="SM00181">
    <property type="entry name" value="EGF"/>
    <property type="match status" value="9"/>
</dbReference>
<keyword evidence="4" id="KW-0245">EGF-like domain</keyword>
<feature type="domain" description="VWFD" evidence="7">
    <location>
        <begin position="1"/>
        <end position="56"/>
    </location>
</feature>
<feature type="disulfide bond" evidence="4">
    <location>
        <begin position="806"/>
        <end position="815"/>
    </location>
</feature>
<feature type="region of interest" description="Disordered" evidence="5">
    <location>
        <begin position="75"/>
        <end position="100"/>
    </location>
</feature>
<reference evidence="8" key="1">
    <citation type="submission" date="2025-08" db="UniProtKB">
        <authorList>
            <consortium name="Ensembl"/>
        </authorList>
    </citation>
    <scope>IDENTIFICATION</scope>
</reference>
<dbReference type="InterPro" id="IPR050969">
    <property type="entry name" value="Dev_Signal_Modulators"/>
</dbReference>
<dbReference type="PANTHER" id="PTHR14949">
    <property type="entry name" value="EGF-LIKE-DOMAIN, MULTIPLE 7, 8"/>
    <property type="match status" value="1"/>
</dbReference>
<feature type="disulfide bond" evidence="4">
    <location>
        <begin position="594"/>
        <end position="603"/>
    </location>
</feature>
<evidence type="ECO:0008006" key="10">
    <source>
        <dbReference type="Google" id="ProtNLM"/>
    </source>
</evidence>
<feature type="region of interest" description="Disordered" evidence="5">
    <location>
        <begin position="130"/>
        <end position="221"/>
    </location>
</feature>
<dbReference type="PROSITE" id="PS00022">
    <property type="entry name" value="EGF_1"/>
    <property type="match status" value="3"/>
</dbReference>
<feature type="domain" description="EGF-like" evidence="6">
    <location>
        <begin position="565"/>
        <end position="604"/>
    </location>
</feature>
<dbReference type="PROSITE" id="PS51233">
    <property type="entry name" value="VWFD"/>
    <property type="match status" value="1"/>
</dbReference>
<evidence type="ECO:0000313" key="9">
    <source>
        <dbReference type="Proteomes" id="UP000694546"/>
    </source>
</evidence>
<feature type="disulfide bond" evidence="4">
    <location>
        <begin position="742"/>
        <end position="751"/>
    </location>
</feature>
<feature type="region of interest" description="Disordered" evidence="5">
    <location>
        <begin position="1"/>
        <end position="25"/>
    </location>
</feature>
<dbReference type="InterPro" id="IPR058727">
    <property type="entry name" value="Helical_Vwde"/>
</dbReference>
<accession>A0A8C4ZJZ3</accession>
<keyword evidence="3 4" id="KW-1015">Disulfide bond</keyword>
<name>A0A8C4ZJZ3_GADMO</name>
<sequence length="878" mass="93216">MSLTVRAPGSDRNHTAGLCGSFDGRPDNDLHSAGGDVTRNLHAFISEWRLPPGTSLFDTVPSNQDAPKPTEYCRCQPEPRLSPPFRTHSRPTGSSDCSRHGNVELSSVIPALDVTAEYIHSVELRVDAEENRRGTLPAGGLPARNQGSDPLVTPRDGASTRPRYPGNRGRRQSQRSLSDPPRQADLGGLAYFFPEDHEPAPPPDASGPPPTPAWPAPSGLTERQARASCQRGVAGSSLALGCGALLGEAFVGRAVAMCVSDLQLKDDAGWLNATLPLLENECERRLVEERRSEGEHQEVVELLRCPGRCGGNGQCSDWGCLCFPGFGSYDCSSVSDQIPEIVELEAQGLCDVRRGGCSLVQVGGAGFKRSQQLKCEFVKEKVLQISTPLLPVKVKVAVLSEQVSNDGHSYSNAKVLTVYDGGCQSCSSTVEGRCVLKEKTCHIEGRCYSEGDLHPSSPCLTCQPDSSAHTWSTAGDNQPPVVQPVPSGLQSFQGERFLYQLRARDPEGSSVVFTLASGPGEAALSPSGLLSWAADTGADGAEGRSFKVSVADECGAETQVSVQVFVTPCDCGNGGSCVSRMEAVAGSGAYICECPDGFAGGRCEVDVDDCKPNPCRLGWCIDGPNAFSCVCPPGMTGMWTRRWSGSAGNPKVAGSIPGSCYRRCGANMECSAPNTCTCKEGYTGYNCRIAVCRPDCKNQGRCVRPNVCLCPGGHSGPACEHAVCEPGCQHGGTCLSTNRCTCPYGYLGPRCETMVCNRHCENGGRCISPDVCQCRAGWSGPTCNSASCDPVCLNGGACLKPGVCACPRGFYGSQCQIAVCSPPCKNGGQCMRNGVCSCPDGYTGKRPYFVALFLRHFAMKTISRVWDLNHGLLPNIPR</sequence>
<feature type="disulfide bond" evidence="4">
    <location>
        <begin position="724"/>
        <end position="734"/>
    </location>
</feature>
<evidence type="ECO:0000256" key="1">
    <source>
        <dbReference type="ARBA" id="ARBA00022729"/>
    </source>
</evidence>
<dbReference type="SUPFAM" id="SSF57196">
    <property type="entry name" value="EGF/Laminin"/>
    <property type="match status" value="3"/>
</dbReference>
<keyword evidence="9" id="KW-1185">Reference proteome</keyword>
<dbReference type="FunFam" id="2.10.25.10:FF:000490">
    <property type="entry name" value="von Willebrand factor D and EGF domain-containing protein"/>
    <property type="match status" value="1"/>
</dbReference>
<comment type="caution">
    <text evidence="4">Lacks conserved residue(s) required for the propagation of feature annotation.</text>
</comment>
<dbReference type="GeneTree" id="ENSGT00940000163868"/>
<keyword evidence="2" id="KW-0175">Coiled coil</keyword>
<evidence type="ECO:0000256" key="3">
    <source>
        <dbReference type="ARBA" id="ARBA00023157"/>
    </source>
</evidence>
<dbReference type="Ensembl" id="ENSGMOT00000015750.2">
    <property type="protein sequence ID" value="ENSGMOP00000015357.2"/>
    <property type="gene ID" value="ENSGMOG00000014337.2"/>
</dbReference>
<dbReference type="InterPro" id="IPR000742">
    <property type="entry name" value="EGF"/>
</dbReference>
<dbReference type="Gene3D" id="2.10.25.10">
    <property type="entry name" value="Laminin"/>
    <property type="match status" value="6"/>
</dbReference>
<dbReference type="SMART" id="SM00179">
    <property type="entry name" value="EGF_CA"/>
    <property type="match status" value="2"/>
</dbReference>
<protein>
    <recommendedName>
        <fullName evidence="10">von Willebrand factor D and EGF domain-containing protein</fullName>
    </recommendedName>
</protein>
<dbReference type="InterPro" id="IPR001846">
    <property type="entry name" value="VWF_type-D"/>
</dbReference>
<evidence type="ECO:0000256" key="2">
    <source>
        <dbReference type="ARBA" id="ARBA00023054"/>
    </source>
</evidence>
<dbReference type="CDD" id="cd00054">
    <property type="entry name" value="EGF_CA"/>
    <property type="match status" value="2"/>
</dbReference>
<evidence type="ECO:0000259" key="6">
    <source>
        <dbReference type="PROSITE" id="PS50026"/>
    </source>
</evidence>
<dbReference type="GO" id="GO:0005102">
    <property type="term" value="F:signaling receptor binding"/>
    <property type="evidence" value="ECO:0007669"/>
    <property type="project" value="TreeGrafter"/>
</dbReference>
<dbReference type="Pfam" id="PF25024">
    <property type="entry name" value="EGF_TEN"/>
    <property type="match status" value="1"/>
</dbReference>
<dbReference type="PROSITE" id="PS01187">
    <property type="entry name" value="EGF_CA"/>
    <property type="match status" value="1"/>
</dbReference>
<feature type="domain" description="EGF-like" evidence="6">
    <location>
        <begin position="720"/>
        <end position="752"/>
    </location>
</feature>
<dbReference type="PROSITE" id="PS01186">
    <property type="entry name" value="EGF_2"/>
    <property type="match status" value="3"/>
</dbReference>
<dbReference type="Pfam" id="PF26129">
    <property type="entry name" value="Vwde"/>
    <property type="match status" value="1"/>
</dbReference>
<dbReference type="PROSITE" id="PS00010">
    <property type="entry name" value="ASX_HYDROXYL"/>
    <property type="match status" value="1"/>
</dbReference>
<evidence type="ECO:0000313" key="8">
    <source>
        <dbReference type="Ensembl" id="ENSGMOP00000015357.2"/>
    </source>
</evidence>
<proteinExistence type="predicted"/>
<dbReference type="PANTHER" id="PTHR14949:SF53">
    <property type="entry name" value="VON WILLEBRAND FACTOR D AND EGF DOMAIN-CONTAINING PROTEIN"/>
    <property type="match status" value="1"/>
</dbReference>
<dbReference type="GO" id="GO:0005509">
    <property type="term" value="F:calcium ion binding"/>
    <property type="evidence" value="ECO:0007669"/>
    <property type="project" value="InterPro"/>
</dbReference>
<dbReference type="InterPro" id="IPR000152">
    <property type="entry name" value="EGF-type_Asp/Asn_hydroxyl_site"/>
</dbReference>
<evidence type="ECO:0000256" key="5">
    <source>
        <dbReference type="SAM" id="MobiDB-lite"/>
    </source>
</evidence>
<keyword evidence="1" id="KW-0732">Signal</keyword>
<feature type="disulfide bond" evidence="4">
    <location>
        <begin position="788"/>
        <end position="798"/>
    </location>
</feature>
<dbReference type="PROSITE" id="PS50026">
    <property type="entry name" value="EGF_3"/>
    <property type="match status" value="5"/>
</dbReference>
<feature type="domain" description="EGF-like" evidence="6">
    <location>
        <begin position="606"/>
        <end position="641"/>
    </location>
</feature>
<organism evidence="8 9">
    <name type="scientific">Gadus morhua</name>
    <name type="common">Atlantic cod</name>
    <dbReference type="NCBI Taxonomy" id="8049"/>
    <lineage>
        <taxon>Eukaryota</taxon>
        <taxon>Metazoa</taxon>
        <taxon>Chordata</taxon>
        <taxon>Craniata</taxon>
        <taxon>Vertebrata</taxon>
        <taxon>Euteleostomi</taxon>
        <taxon>Actinopterygii</taxon>
        <taxon>Neopterygii</taxon>
        <taxon>Teleostei</taxon>
        <taxon>Neoteleostei</taxon>
        <taxon>Acanthomorphata</taxon>
        <taxon>Zeiogadaria</taxon>
        <taxon>Gadariae</taxon>
        <taxon>Gadiformes</taxon>
        <taxon>Gadoidei</taxon>
        <taxon>Gadidae</taxon>
        <taxon>Gadus</taxon>
    </lineage>
</organism>
<dbReference type="GO" id="GO:0009986">
    <property type="term" value="C:cell surface"/>
    <property type="evidence" value="ECO:0007669"/>
    <property type="project" value="TreeGrafter"/>
</dbReference>
<evidence type="ECO:0000256" key="4">
    <source>
        <dbReference type="PROSITE-ProRule" id="PRU00076"/>
    </source>
</evidence>
<evidence type="ECO:0000259" key="7">
    <source>
        <dbReference type="PROSITE" id="PS51233"/>
    </source>
</evidence>
<dbReference type="InterPro" id="IPR001881">
    <property type="entry name" value="EGF-like_Ca-bd_dom"/>
</dbReference>
<dbReference type="AlphaFoldDB" id="A0A8C4ZJZ3"/>
<reference evidence="8" key="2">
    <citation type="submission" date="2025-09" db="UniProtKB">
        <authorList>
            <consortium name="Ensembl"/>
        </authorList>
    </citation>
    <scope>IDENTIFICATION</scope>
</reference>
<dbReference type="Proteomes" id="UP000694546">
    <property type="component" value="Chromosome 6"/>
</dbReference>
<feature type="domain" description="EGF-like" evidence="6">
    <location>
        <begin position="817"/>
        <end position="848"/>
    </location>
</feature>
<feature type="domain" description="EGF-like" evidence="6">
    <location>
        <begin position="784"/>
        <end position="816"/>
    </location>
</feature>